<dbReference type="Pfam" id="PF17039">
    <property type="entry name" value="Glyco_tran_10_N"/>
    <property type="match status" value="1"/>
</dbReference>
<evidence type="ECO:0000256" key="1">
    <source>
        <dbReference type="ARBA" id="ARBA00004447"/>
    </source>
</evidence>
<keyword evidence="3" id="KW-1133">Transmembrane helix</keyword>
<keyword evidence="5" id="KW-0328">Glycosyltransferase</keyword>
<dbReference type="GO" id="GO:0032580">
    <property type="term" value="C:Golgi cisterna membrane"/>
    <property type="evidence" value="ECO:0007669"/>
    <property type="project" value="UniProtKB-SubCell"/>
</dbReference>
<proteinExistence type="predicted"/>
<feature type="non-terminal residue" evidence="5">
    <location>
        <position position="1"/>
    </location>
</feature>
<evidence type="ECO:0000313" key="6">
    <source>
        <dbReference type="Proteomes" id="UP000076858"/>
    </source>
</evidence>
<comment type="subcellular location">
    <subcellularLocation>
        <location evidence="1">Golgi apparatus</location>
        <location evidence="1">Golgi stack membrane</location>
        <topology evidence="1">Single-pass type II membrane protein</topology>
    </subcellularLocation>
</comment>
<sequence length="143" mass="16505">SLDPIIQFTQCKILGFFLVANVLFAIFWFSNQYDRLDQLHLYVFSSNESQIGTATTGKTLTTRENKNILMWNGVHVEDTAPFGFGHQPFVQNACEVSDCVVFANRSSLPFEKYDAILIHLHELSKTYMPNIPRQKHQRFVFLT</sequence>
<dbReference type="EMBL" id="LRGB01014004">
    <property type="protein sequence ID" value="KZR99315.1"/>
    <property type="molecule type" value="Genomic_DNA"/>
</dbReference>
<evidence type="ECO:0000259" key="4">
    <source>
        <dbReference type="Pfam" id="PF17039"/>
    </source>
</evidence>
<organism evidence="5 6">
    <name type="scientific">Daphnia magna</name>
    <dbReference type="NCBI Taxonomy" id="35525"/>
    <lineage>
        <taxon>Eukaryota</taxon>
        <taxon>Metazoa</taxon>
        <taxon>Ecdysozoa</taxon>
        <taxon>Arthropoda</taxon>
        <taxon>Crustacea</taxon>
        <taxon>Branchiopoda</taxon>
        <taxon>Diplostraca</taxon>
        <taxon>Cladocera</taxon>
        <taxon>Anomopoda</taxon>
        <taxon>Daphniidae</taxon>
        <taxon>Daphnia</taxon>
    </lineage>
</organism>
<gene>
    <name evidence="5" type="ORF">APZ42_004863</name>
</gene>
<keyword evidence="6" id="KW-1185">Reference proteome</keyword>
<keyword evidence="3" id="KW-0812">Transmembrane</keyword>
<feature type="non-terminal residue" evidence="5">
    <location>
        <position position="143"/>
    </location>
</feature>
<protein>
    <submittedName>
        <fullName evidence="5">Putative Alpha--fucosyltransferase C</fullName>
    </submittedName>
</protein>
<name>A0A164GST5_9CRUS</name>
<evidence type="ECO:0000256" key="2">
    <source>
        <dbReference type="ARBA" id="ARBA00023034"/>
    </source>
</evidence>
<dbReference type="PANTHER" id="PTHR48438:SF1">
    <property type="entry name" value="ALPHA-(1,3)-FUCOSYLTRANSFERASE C-RELATED"/>
    <property type="match status" value="1"/>
</dbReference>
<dbReference type="InterPro" id="IPR001503">
    <property type="entry name" value="Glyco_trans_10"/>
</dbReference>
<dbReference type="SUPFAM" id="SSF53756">
    <property type="entry name" value="UDP-Glycosyltransferase/glycogen phosphorylase"/>
    <property type="match status" value="1"/>
</dbReference>
<feature type="domain" description="Fucosyltransferase N-terminal" evidence="4">
    <location>
        <begin position="64"/>
        <end position="142"/>
    </location>
</feature>
<keyword evidence="2" id="KW-0333">Golgi apparatus</keyword>
<keyword evidence="3" id="KW-0472">Membrane</keyword>
<dbReference type="PANTHER" id="PTHR48438">
    <property type="entry name" value="ALPHA-(1,3)-FUCOSYLTRANSFERASE C-RELATED"/>
    <property type="match status" value="1"/>
</dbReference>
<dbReference type="GO" id="GO:0008417">
    <property type="term" value="F:fucosyltransferase activity"/>
    <property type="evidence" value="ECO:0007669"/>
    <property type="project" value="InterPro"/>
</dbReference>
<reference evidence="5 6" key="1">
    <citation type="submission" date="2016-03" db="EMBL/GenBank/DDBJ databases">
        <title>EvidentialGene: Evidence-directed Construction of Genes on Genomes.</title>
        <authorList>
            <person name="Gilbert D.G."/>
            <person name="Choi J.-H."/>
            <person name="Mockaitis K."/>
            <person name="Colbourne J."/>
            <person name="Pfrender M."/>
        </authorList>
    </citation>
    <scope>NUCLEOTIDE SEQUENCE [LARGE SCALE GENOMIC DNA]</scope>
    <source>
        <strain evidence="5 6">Xinb3</strain>
        <tissue evidence="5">Complete organism</tissue>
    </source>
</reference>
<keyword evidence="5" id="KW-0808">Transferase</keyword>
<dbReference type="InterPro" id="IPR031481">
    <property type="entry name" value="Glyco_tran_10_N"/>
</dbReference>
<dbReference type="OrthoDB" id="427096at2759"/>
<dbReference type="AlphaFoldDB" id="A0A164GST5"/>
<feature type="transmembrane region" description="Helical" evidence="3">
    <location>
        <begin position="12"/>
        <end position="30"/>
    </location>
</feature>
<evidence type="ECO:0000256" key="3">
    <source>
        <dbReference type="SAM" id="Phobius"/>
    </source>
</evidence>
<evidence type="ECO:0000313" key="5">
    <source>
        <dbReference type="EMBL" id="KZR99315.1"/>
    </source>
</evidence>
<accession>A0A164GST5</accession>
<dbReference type="Proteomes" id="UP000076858">
    <property type="component" value="Unassembled WGS sequence"/>
</dbReference>
<comment type="caution">
    <text evidence="5">The sequence shown here is derived from an EMBL/GenBank/DDBJ whole genome shotgun (WGS) entry which is preliminary data.</text>
</comment>